<dbReference type="EMBL" id="CABP01000091">
    <property type="protein sequence ID" value="CBI04975.1"/>
    <property type="molecule type" value="Genomic_DNA"/>
</dbReference>
<organism evidence="1">
    <name type="scientific">mine drainage metagenome</name>
    <dbReference type="NCBI Taxonomy" id="410659"/>
    <lineage>
        <taxon>unclassified sequences</taxon>
        <taxon>metagenomes</taxon>
        <taxon>ecological metagenomes</taxon>
    </lineage>
</organism>
<gene>
    <name evidence="1" type="ORF">CARN5_1550</name>
</gene>
<dbReference type="Pfam" id="PF08843">
    <property type="entry name" value="AbiEii"/>
    <property type="match status" value="1"/>
</dbReference>
<dbReference type="InterPro" id="IPR014942">
    <property type="entry name" value="AbiEii"/>
</dbReference>
<dbReference type="AlphaFoldDB" id="E6QCP9"/>
<protein>
    <recommendedName>
        <fullName evidence="2">Protein containing DUF1814</fullName>
    </recommendedName>
</protein>
<reference evidence="1" key="1">
    <citation type="submission" date="2009-10" db="EMBL/GenBank/DDBJ databases">
        <title>Diversity of trophic interactions inside an arsenic-rich microbial ecosystem.</title>
        <authorList>
            <person name="Bertin P.N."/>
            <person name="Heinrich-Salmeron A."/>
            <person name="Pelletier E."/>
            <person name="Goulhen-Chollet F."/>
            <person name="Arsene-Ploetze F."/>
            <person name="Gallien S."/>
            <person name="Calteau A."/>
            <person name="Vallenet D."/>
            <person name="Casiot C."/>
            <person name="Chane-Woon-Ming B."/>
            <person name="Giloteaux L."/>
            <person name="Barakat M."/>
            <person name="Bonnefoy V."/>
            <person name="Bruneel O."/>
            <person name="Chandler M."/>
            <person name="Cleiss J."/>
            <person name="Duran R."/>
            <person name="Elbaz-Poulichet F."/>
            <person name="Fonknechten N."/>
            <person name="Lauga B."/>
            <person name="Mornico D."/>
            <person name="Ortet P."/>
            <person name="Schaeffer C."/>
            <person name="Siguier P."/>
            <person name="Alexander Thil Smith A."/>
            <person name="Van Dorsselaer A."/>
            <person name="Weissenbach J."/>
            <person name="Medigue C."/>
            <person name="Le Paslier D."/>
        </authorList>
    </citation>
    <scope>NUCLEOTIDE SEQUENCE</scope>
</reference>
<name>E6QCP9_9ZZZZ</name>
<comment type="caution">
    <text evidence="1">The sequence shown here is derived from an EMBL/GenBank/DDBJ whole genome shotgun (WGS) entry which is preliminary data.</text>
</comment>
<evidence type="ECO:0008006" key="2">
    <source>
        <dbReference type="Google" id="ProtNLM"/>
    </source>
</evidence>
<proteinExistence type="predicted"/>
<accession>E6QCP9</accession>
<evidence type="ECO:0000313" key="1">
    <source>
        <dbReference type="EMBL" id="CBI04975.1"/>
    </source>
</evidence>
<sequence length="261" mass="28753">MVHATHVEFLALPAGPGGERRRYADAAVQEVSVSTLKKFQPRTEILPDSQKEVWSLLKPAAKMGFALYGGTAIALQLGHRQSVDFDLFTDYKLNEREILRKMPFLKQAQVIQASEDTLTMDYPVDKEHVKISMFGGIAFGRVGSPLIASGNELPVASLDDLMGTKLKVILQRAEKKDYVDIAEMIRSGVSLEKGIGSAYSMFGKSFPPKDCLAALTYFKDGDLETLSKKDMETLIRQSSKITGIRPQRIISKTLGVGGLEI</sequence>